<proteinExistence type="predicted"/>
<accession>A0A067QWR0</accession>
<name>A0A067QWR0_ZOONE</name>
<organism evidence="2 3">
    <name type="scientific">Zootermopsis nevadensis</name>
    <name type="common">Dampwood termite</name>
    <dbReference type="NCBI Taxonomy" id="136037"/>
    <lineage>
        <taxon>Eukaryota</taxon>
        <taxon>Metazoa</taxon>
        <taxon>Ecdysozoa</taxon>
        <taxon>Arthropoda</taxon>
        <taxon>Hexapoda</taxon>
        <taxon>Insecta</taxon>
        <taxon>Pterygota</taxon>
        <taxon>Neoptera</taxon>
        <taxon>Polyneoptera</taxon>
        <taxon>Dictyoptera</taxon>
        <taxon>Blattodea</taxon>
        <taxon>Blattoidea</taxon>
        <taxon>Termitoidae</taxon>
        <taxon>Termopsidae</taxon>
        <taxon>Zootermopsis</taxon>
    </lineage>
</organism>
<dbReference type="EMBL" id="KK852923">
    <property type="protein sequence ID" value="KDR13732.1"/>
    <property type="molecule type" value="Genomic_DNA"/>
</dbReference>
<keyword evidence="1" id="KW-0732">Signal</keyword>
<feature type="chain" id="PRO_5001644423" evidence="1">
    <location>
        <begin position="20"/>
        <end position="69"/>
    </location>
</feature>
<protein>
    <submittedName>
        <fullName evidence="2">Uncharacterized protein</fullName>
    </submittedName>
</protein>
<evidence type="ECO:0000313" key="3">
    <source>
        <dbReference type="Proteomes" id="UP000027135"/>
    </source>
</evidence>
<dbReference type="AlphaFoldDB" id="A0A067QWR0"/>
<evidence type="ECO:0000313" key="2">
    <source>
        <dbReference type="EMBL" id="KDR13732.1"/>
    </source>
</evidence>
<evidence type="ECO:0000256" key="1">
    <source>
        <dbReference type="SAM" id="SignalP"/>
    </source>
</evidence>
<keyword evidence="3" id="KW-1185">Reference proteome</keyword>
<dbReference type="InParanoid" id="A0A067QWR0"/>
<sequence>MVSITTAVFVAVLLGAAEGCNRLGAILAHAEQNETSHNGAGHDAFTPVASPLMCLTIHFLLGSSAASLI</sequence>
<feature type="signal peptide" evidence="1">
    <location>
        <begin position="1"/>
        <end position="19"/>
    </location>
</feature>
<gene>
    <name evidence="2" type="ORF">L798_12130</name>
</gene>
<reference evidence="2 3" key="1">
    <citation type="journal article" date="2014" name="Nat. Commun.">
        <title>Molecular traces of alternative social organization in a termite genome.</title>
        <authorList>
            <person name="Terrapon N."/>
            <person name="Li C."/>
            <person name="Robertson H.M."/>
            <person name="Ji L."/>
            <person name="Meng X."/>
            <person name="Booth W."/>
            <person name="Chen Z."/>
            <person name="Childers C.P."/>
            <person name="Glastad K.M."/>
            <person name="Gokhale K."/>
            <person name="Gowin J."/>
            <person name="Gronenberg W."/>
            <person name="Hermansen R.A."/>
            <person name="Hu H."/>
            <person name="Hunt B.G."/>
            <person name="Huylmans A.K."/>
            <person name="Khalil S.M."/>
            <person name="Mitchell R.D."/>
            <person name="Munoz-Torres M.C."/>
            <person name="Mustard J.A."/>
            <person name="Pan H."/>
            <person name="Reese J.T."/>
            <person name="Scharf M.E."/>
            <person name="Sun F."/>
            <person name="Vogel H."/>
            <person name="Xiao J."/>
            <person name="Yang W."/>
            <person name="Yang Z."/>
            <person name="Yang Z."/>
            <person name="Zhou J."/>
            <person name="Zhu J."/>
            <person name="Brent C.S."/>
            <person name="Elsik C.G."/>
            <person name="Goodisman M.A."/>
            <person name="Liberles D.A."/>
            <person name="Roe R.M."/>
            <person name="Vargo E.L."/>
            <person name="Vilcinskas A."/>
            <person name="Wang J."/>
            <person name="Bornberg-Bauer E."/>
            <person name="Korb J."/>
            <person name="Zhang G."/>
            <person name="Liebig J."/>
        </authorList>
    </citation>
    <scope>NUCLEOTIDE SEQUENCE [LARGE SCALE GENOMIC DNA]</scope>
    <source>
        <tissue evidence="2">Whole organism</tissue>
    </source>
</reference>
<dbReference type="Proteomes" id="UP000027135">
    <property type="component" value="Unassembled WGS sequence"/>
</dbReference>